<dbReference type="AlphaFoldDB" id="R4YLB6"/>
<dbReference type="HOGENOM" id="CLU_1658979_0_0_6"/>
<gene>
    <name evidence="3" type="ORF">OLEAN_C13050</name>
</gene>
<dbReference type="EMBL" id="FO203512">
    <property type="protein sequence ID" value="CCK75481.1"/>
    <property type="molecule type" value="Genomic_DNA"/>
</dbReference>
<dbReference type="InterPro" id="IPR025392">
    <property type="entry name" value="DUF4124"/>
</dbReference>
<sequence>MSSNLLAITTYLLFFFSAQVQGEIYQWVDSQGRVQFSDRPTEDYDAMGYTRQSSSQQATEASGFRSPEDLEAIAEKLKKDRFKREKLRKKATRARVKKNEKREKRLATAEKRKLDCQKARDNEDLAFRQRIKSQSLIKMRKALANHVKKSETRRKKCSK</sequence>
<feature type="region of interest" description="Disordered" evidence="1">
    <location>
        <begin position="39"/>
        <end position="66"/>
    </location>
</feature>
<evidence type="ECO:0000259" key="2">
    <source>
        <dbReference type="Pfam" id="PF13511"/>
    </source>
</evidence>
<dbReference type="Proteomes" id="UP000032749">
    <property type="component" value="Chromosome"/>
</dbReference>
<feature type="domain" description="DUF4124" evidence="2">
    <location>
        <begin position="12"/>
        <end position="57"/>
    </location>
</feature>
<accession>R4YLB6</accession>
<reference evidence="3 4" key="1">
    <citation type="journal article" date="2013" name="Nat. Commun.">
        <title>Genome sequence and functional genomic analysis of the oil-degrading bacterium Oleispira antarctica.</title>
        <authorList>
            <person name="Kube M."/>
            <person name="Chernikova T.N."/>
            <person name="Al-Ramahi Y."/>
            <person name="Beloqui A."/>
            <person name="Lopez-Cortez N."/>
            <person name="Guazzaroni M.E."/>
            <person name="Heipieper H.J."/>
            <person name="Klages S."/>
            <person name="Kotsyurbenko O.R."/>
            <person name="Langer I."/>
            <person name="Nechitaylo T.Y."/>
            <person name="Lunsdorf H."/>
            <person name="Fernandez M."/>
            <person name="Juarez S."/>
            <person name="Ciordia S."/>
            <person name="Singer A."/>
            <person name="Kagan O."/>
            <person name="Egorova O."/>
            <person name="Petit P.A."/>
            <person name="Stogios P."/>
            <person name="Kim Y."/>
            <person name="Tchigvintsev A."/>
            <person name="Flick R."/>
            <person name="Denaro R."/>
            <person name="Genovese M."/>
            <person name="Albar J.P."/>
            <person name="Reva O.N."/>
            <person name="Martinez-Gomariz M."/>
            <person name="Tran H."/>
            <person name="Ferrer M."/>
            <person name="Savchenko A."/>
            <person name="Yakunin A.F."/>
            <person name="Yakimov M.M."/>
            <person name="Golyshina O.V."/>
            <person name="Reinhardt R."/>
            <person name="Golyshin P.N."/>
        </authorList>
    </citation>
    <scope>NUCLEOTIDE SEQUENCE [LARGE SCALE GENOMIC DNA]</scope>
</reference>
<dbReference type="OrthoDB" id="6366673at2"/>
<protein>
    <recommendedName>
        <fullName evidence="2">DUF4124 domain-containing protein</fullName>
    </recommendedName>
</protein>
<organism evidence="3 4">
    <name type="scientific">Oleispira antarctica RB-8</name>
    <dbReference type="NCBI Taxonomy" id="698738"/>
    <lineage>
        <taxon>Bacteria</taxon>
        <taxon>Pseudomonadati</taxon>
        <taxon>Pseudomonadota</taxon>
        <taxon>Gammaproteobacteria</taxon>
        <taxon>Oceanospirillales</taxon>
        <taxon>Oceanospirillaceae</taxon>
        <taxon>Oleispira</taxon>
    </lineage>
</organism>
<dbReference type="KEGG" id="oai:OLEAN_C13050"/>
<keyword evidence="4" id="KW-1185">Reference proteome</keyword>
<feature type="region of interest" description="Disordered" evidence="1">
    <location>
        <begin position="88"/>
        <end position="114"/>
    </location>
</feature>
<feature type="compositionally biased region" description="Polar residues" evidence="1">
    <location>
        <begin position="50"/>
        <end position="60"/>
    </location>
</feature>
<feature type="compositionally biased region" description="Basic and acidic residues" evidence="1">
    <location>
        <begin position="100"/>
        <end position="114"/>
    </location>
</feature>
<evidence type="ECO:0000313" key="4">
    <source>
        <dbReference type="Proteomes" id="UP000032749"/>
    </source>
</evidence>
<evidence type="ECO:0000256" key="1">
    <source>
        <dbReference type="SAM" id="MobiDB-lite"/>
    </source>
</evidence>
<dbReference type="Pfam" id="PF13511">
    <property type="entry name" value="DUF4124"/>
    <property type="match status" value="1"/>
</dbReference>
<feature type="compositionally biased region" description="Basic residues" evidence="1">
    <location>
        <begin position="88"/>
        <end position="99"/>
    </location>
</feature>
<name>R4YLB6_OLEAN</name>
<proteinExistence type="predicted"/>
<evidence type="ECO:0000313" key="3">
    <source>
        <dbReference type="EMBL" id="CCK75481.1"/>
    </source>
</evidence>